<dbReference type="PANTHER" id="PTHR11223">
    <property type="entry name" value="EXPORTIN 1/5"/>
    <property type="match status" value="1"/>
</dbReference>
<comment type="similarity">
    <text evidence="2">Belongs to the exportin family.</text>
</comment>
<dbReference type="GO" id="GO:0005737">
    <property type="term" value="C:cytoplasm"/>
    <property type="evidence" value="ECO:0007669"/>
    <property type="project" value="TreeGrafter"/>
</dbReference>
<dbReference type="GO" id="GO:0000055">
    <property type="term" value="P:ribosomal large subunit export from nucleus"/>
    <property type="evidence" value="ECO:0007669"/>
    <property type="project" value="TreeGrafter"/>
</dbReference>
<dbReference type="SMART" id="SM01102">
    <property type="entry name" value="CRM1_C"/>
    <property type="match status" value="1"/>
</dbReference>
<evidence type="ECO:0000313" key="8">
    <source>
        <dbReference type="Proteomes" id="UP000243348"/>
    </source>
</evidence>
<name>J7G9R4_9CRYP</name>
<keyword evidence="7" id="KW-0542">Nucleomorph</keyword>
<dbReference type="InterPro" id="IPR014877">
    <property type="entry name" value="XPO1_C_dom"/>
</dbReference>
<protein>
    <submittedName>
        <fullName evidence="7">Importin beta-related nuclear transport receptor</fullName>
    </submittedName>
</protein>
<dbReference type="Gene3D" id="1.25.10.10">
    <property type="entry name" value="Leucine-rich Repeat Variant"/>
    <property type="match status" value="1"/>
</dbReference>
<geneLocation type="nucleomorph" evidence="7"/>
<evidence type="ECO:0000313" key="7">
    <source>
        <dbReference type="EMBL" id="AFP65230.1"/>
    </source>
</evidence>
<dbReference type="Pfam" id="PF18777">
    <property type="entry name" value="CRM1_repeat"/>
    <property type="match status" value="1"/>
</dbReference>
<keyword evidence="3" id="KW-0813">Transport</keyword>
<evidence type="ECO:0000256" key="2">
    <source>
        <dbReference type="ARBA" id="ARBA00009466"/>
    </source>
</evidence>
<evidence type="ECO:0000256" key="5">
    <source>
        <dbReference type="ARBA" id="ARBA00023242"/>
    </source>
</evidence>
<dbReference type="PANTHER" id="PTHR11223:SF2">
    <property type="entry name" value="EXPORTIN-1"/>
    <property type="match status" value="1"/>
</dbReference>
<dbReference type="SUPFAM" id="SSF48371">
    <property type="entry name" value="ARM repeat"/>
    <property type="match status" value="2"/>
</dbReference>
<evidence type="ECO:0000259" key="6">
    <source>
        <dbReference type="SMART" id="SM01102"/>
    </source>
</evidence>
<dbReference type="GO" id="GO:0006611">
    <property type="term" value="P:protein export from nucleus"/>
    <property type="evidence" value="ECO:0007669"/>
    <property type="project" value="InterPro"/>
</dbReference>
<comment type="subcellular location">
    <subcellularLocation>
        <location evidence="1">Nucleus</location>
    </subcellularLocation>
</comment>
<dbReference type="InterPro" id="IPR016024">
    <property type="entry name" value="ARM-type_fold"/>
</dbReference>
<dbReference type="AlphaFoldDB" id="J7G9R4"/>
<dbReference type="Pfam" id="PF08767">
    <property type="entry name" value="CRM1_C"/>
    <property type="match status" value="1"/>
</dbReference>
<keyword evidence="7" id="KW-0675">Receptor</keyword>
<dbReference type="GO" id="GO:0000056">
    <property type="term" value="P:ribosomal small subunit export from nucleus"/>
    <property type="evidence" value="ECO:0007669"/>
    <property type="project" value="TreeGrafter"/>
</dbReference>
<dbReference type="Proteomes" id="UP000243348">
    <property type="component" value="Nucleomorph 1"/>
</dbReference>
<keyword evidence="5" id="KW-0539">Nucleus</keyword>
<dbReference type="InterPro" id="IPR041123">
    <property type="entry name" value="CRM1_repeat"/>
</dbReference>
<evidence type="ECO:0000256" key="4">
    <source>
        <dbReference type="ARBA" id="ARBA00022927"/>
    </source>
</evidence>
<dbReference type="Pfam" id="PF18784">
    <property type="entry name" value="CRM1_repeat_2"/>
    <property type="match status" value="1"/>
</dbReference>
<accession>J7G9R4</accession>
<evidence type="ECO:0000256" key="3">
    <source>
        <dbReference type="ARBA" id="ARBA00022448"/>
    </source>
</evidence>
<evidence type="ECO:0000256" key="1">
    <source>
        <dbReference type="ARBA" id="ARBA00004123"/>
    </source>
</evidence>
<proteinExistence type="inferred from homology"/>
<feature type="domain" description="Exportin-1 C-terminal" evidence="6">
    <location>
        <begin position="723"/>
        <end position="976"/>
    </location>
</feature>
<keyword evidence="4" id="KW-0653">Protein transport</keyword>
<dbReference type="GO" id="GO:0005634">
    <property type="term" value="C:nucleus"/>
    <property type="evidence" value="ECO:0007669"/>
    <property type="project" value="UniProtKB-SubCell"/>
</dbReference>
<reference evidence="7 8" key="1">
    <citation type="journal article" date="2012" name="Genome Biol. Evol.">
        <title>Nucleomorph genome sequence of the cryptophyte alga Chroomonas mesostigmatica CCMP1168 reveals lineage-specific gene loss and genome complexity.</title>
        <authorList>
            <person name="Moore C.E."/>
            <person name="Curtis B."/>
            <person name="Mills T."/>
            <person name="Tanifuji G."/>
            <person name="Archibald J.M."/>
        </authorList>
    </citation>
    <scope>NUCLEOTIDE SEQUENCE [LARGE SCALE GENOMIC DNA]</scope>
    <source>
        <strain evidence="7 8">CCMP1168</strain>
    </source>
</reference>
<dbReference type="InterPro" id="IPR041235">
    <property type="entry name" value="Exp1_repeat_2"/>
</dbReference>
<organism evidence="7 8">
    <name type="scientific">Chroomonas mesostigmatica CCMP1168</name>
    <dbReference type="NCBI Taxonomy" id="1195612"/>
    <lineage>
        <taxon>Eukaryota</taxon>
        <taxon>Cryptophyceae</taxon>
        <taxon>Pyrenomonadales</taxon>
        <taxon>Chroomonadaceae</taxon>
        <taxon>Chroomonas</taxon>
    </lineage>
</organism>
<gene>
    <name evidence="7" type="primary">crm</name>
    <name evidence="7" type="ORF">CMESO_27</name>
</gene>
<dbReference type="EMBL" id="CP003680">
    <property type="protein sequence ID" value="AFP65230.1"/>
    <property type="molecule type" value="Genomic_DNA"/>
</dbReference>
<dbReference type="InterPro" id="IPR045065">
    <property type="entry name" value="XPO1/5"/>
</dbReference>
<dbReference type="GO" id="GO:0005049">
    <property type="term" value="F:nuclear export signal receptor activity"/>
    <property type="evidence" value="ECO:0007669"/>
    <property type="project" value="InterPro"/>
</dbReference>
<dbReference type="InterPro" id="IPR011989">
    <property type="entry name" value="ARM-like"/>
</dbReference>
<sequence>MEERVDDSDFSTSIKFLEKNLDIIYNSKNPKDRWKSQKILNKFQNKKDSWNLVFKIFEIGNIRIVYFCLMLLDRIVSFSWCNFDVWWKEKIQNFLTEKVFQISLKIDKNKEDFIILTKINVILIKIVCQSEKSLFYTYMNDFLDSSKKNEYICENNFNLVLIFFEEVYSNPNFEFIKEFYFIDLRFDQIFQKIKKMIFSVLYRSYILCQSHPNLVILSLITLKRLVEISFEKVKLEKNFLEILVILCAKPGIRSYSLECMIELCKNPKIFFFIVENKALENFIIQFHENFFVGENWIDLIGQSNQEILEFLKNSTIFLSLFFENYEVNQCSLSMDFFPLLLEKKKSWFLLILQFMIKISCLPDFEIFKICLEWWTLFINQLFLDKSVVFFLFDYFFFYILIDLKVILISRMPKPEEILIRTDENDQIIRESSIETNANHVHSLQKNLLIKLTSIDFYSTKFIINEKLNFQFTYKILEKNTINALCWSISSVSYGYVTSLGYILPKYVLSLEEEEFLTTIIKNLLYLCDSKIKKDEKSIIASNIMYIVGEFHIFLEKHLNFLRVVINKLFDFIYENHPGIKDMACDVFLKISKKCPLQIVEKFQKKRDTLLDEIFEKFDSLIYFLEFHQKKEFITAIGILINYVEENWKRNFYIKEIFLIFFDFHWHFYFKKNLFSKNPKIIRNIVHFFNINNLIGKILSKKYCSWFQLIFNEIGFMYNWIHHQGENIFFFEQKNFLKSKNLRLLKNLRKEILIIFEKYMEICIFDKRNTFYLQNLYLLCHSIFSHYGNTKNPSWWDFKVIVFCIRVLKKRKNFLEINFITLIFNAIFRPTLEIIKNNFEDFPDIRFFFFLLLDSLVCEYFHFISESDENSKIDENKIETIIHALNWGIKHTEKIISKQTSKTFLTFLFLIKKKKLERYIYIRFSKQILFDVITIITDKLHISNLIIHCKLLFFFLENSKIYVDNVYLNFLLKSIFGKIFFFMDKKYLDKFVILILIGKDEKVIFEEFTKILNLNRIDFEESFSS</sequence>